<reference evidence="1 2" key="1">
    <citation type="journal article" date="2015" name="Stand. Genomic Sci.">
        <title>High quality draft genome sequence of the moderately halophilic bacterium Pontibacillus yanchengensis Y32(T) and comparison among Pontibacillus genomes.</title>
        <authorList>
            <person name="Huang J."/>
            <person name="Qiao Z.X."/>
            <person name="Tang J.W."/>
            <person name="Wang G."/>
        </authorList>
    </citation>
    <scope>NUCLEOTIDE SEQUENCE [LARGE SCALE GENOMIC DNA]</scope>
    <source>
        <strain evidence="1 2">Y32</strain>
    </source>
</reference>
<name>A0A0A2TFK8_9BACI</name>
<dbReference type="OrthoDB" id="2972042at2"/>
<dbReference type="Proteomes" id="UP000030147">
    <property type="component" value="Unassembled WGS sequence"/>
</dbReference>
<accession>A0A0A2TFK8</accession>
<evidence type="ECO:0000313" key="1">
    <source>
        <dbReference type="EMBL" id="KGP72856.1"/>
    </source>
</evidence>
<keyword evidence="2" id="KW-1185">Reference proteome</keyword>
<gene>
    <name evidence="1" type="ORF">N782_10095</name>
</gene>
<organism evidence="1 2">
    <name type="scientific">Pontibacillus yanchengensis Y32</name>
    <dbReference type="NCBI Taxonomy" id="1385514"/>
    <lineage>
        <taxon>Bacteria</taxon>
        <taxon>Bacillati</taxon>
        <taxon>Bacillota</taxon>
        <taxon>Bacilli</taxon>
        <taxon>Bacillales</taxon>
        <taxon>Bacillaceae</taxon>
        <taxon>Pontibacillus</taxon>
    </lineage>
</organism>
<evidence type="ECO:0000313" key="2">
    <source>
        <dbReference type="Proteomes" id="UP000030147"/>
    </source>
</evidence>
<protein>
    <submittedName>
        <fullName evidence="1">Uncharacterized protein</fullName>
    </submittedName>
</protein>
<dbReference type="AlphaFoldDB" id="A0A0A2TFK8"/>
<comment type="caution">
    <text evidence="1">The sequence shown here is derived from an EMBL/GenBank/DDBJ whole genome shotgun (WGS) entry which is preliminary data.</text>
</comment>
<dbReference type="RefSeq" id="WP_036818950.1">
    <property type="nucleotide sequence ID" value="NZ_AVBF01000022.1"/>
</dbReference>
<sequence length="76" mass="8399">MAQEVKRRDGYSCLVCGHIFDFEAPLQKEYQISEDAVPARAVAVNTMEGSNGKLVNLMLYADCPQCGVTNECKEVL</sequence>
<dbReference type="EMBL" id="AVBF01000022">
    <property type="protein sequence ID" value="KGP72856.1"/>
    <property type="molecule type" value="Genomic_DNA"/>
</dbReference>
<proteinExistence type="predicted"/>